<protein>
    <submittedName>
        <fullName evidence="1">Alpha/beta-hydrolase</fullName>
    </submittedName>
</protein>
<name>A0ACD3ABY6_9AGAR</name>
<dbReference type="Proteomes" id="UP000308600">
    <property type="component" value="Unassembled WGS sequence"/>
</dbReference>
<gene>
    <name evidence="1" type="ORF">BDN72DRAFT_902651</name>
</gene>
<dbReference type="EMBL" id="ML208538">
    <property type="protein sequence ID" value="TFK63129.1"/>
    <property type="molecule type" value="Genomic_DNA"/>
</dbReference>
<evidence type="ECO:0000313" key="1">
    <source>
        <dbReference type="EMBL" id="TFK63129.1"/>
    </source>
</evidence>
<reference evidence="1 2" key="1">
    <citation type="journal article" date="2019" name="Nat. Ecol. Evol.">
        <title>Megaphylogeny resolves global patterns of mushroom evolution.</title>
        <authorList>
            <person name="Varga T."/>
            <person name="Krizsan K."/>
            <person name="Foldi C."/>
            <person name="Dima B."/>
            <person name="Sanchez-Garcia M."/>
            <person name="Sanchez-Ramirez S."/>
            <person name="Szollosi G.J."/>
            <person name="Szarkandi J.G."/>
            <person name="Papp V."/>
            <person name="Albert L."/>
            <person name="Andreopoulos W."/>
            <person name="Angelini C."/>
            <person name="Antonin V."/>
            <person name="Barry K.W."/>
            <person name="Bougher N.L."/>
            <person name="Buchanan P."/>
            <person name="Buyck B."/>
            <person name="Bense V."/>
            <person name="Catcheside P."/>
            <person name="Chovatia M."/>
            <person name="Cooper J."/>
            <person name="Damon W."/>
            <person name="Desjardin D."/>
            <person name="Finy P."/>
            <person name="Geml J."/>
            <person name="Haridas S."/>
            <person name="Hughes K."/>
            <person name="Justo A."/>
            <person name="Karasinski D."/>
            <person name="Kautmanova I."/>
            <person name="Kiss B."/>
            <person name="Kocsube S."/>
            <person name="Kotiranta H."/>
            <person name="LaButti K.M."/>
            <person name="Lechner B.E."/>
            <person name="Liimatainen K."/>
            <person name="Lipzen A."/>
            <person name="Lukacs Z."/>
            <person name="Mihaltcheva S."/>
            <person name="Morgado L.N."/>
            <person name="Niskanen T."/>
            <person name="Noordeloos M.E."/>
            <person name="Ohm R.A."/>
            <person name="Ortiz-Santana B."/>
            <person name="Ovrebo C."/>
            <person name="Racz N."/>
            <person name="Riley R."/>
            <person name="Savchenko A."/>
            <person name="Shiryaev A."/>
            <person name="Soop K."/>
            <person name="Spirin V."/>
            <person name="Szebenyi C."/>
            <person name="Tomsovsky M."/>
            <person name="Tulloss R.E."/>
            <person name="Uehling J."/>
            <person name="Grigoriev I.V."/>
            <person name="Vagvolgyi C."/>
            <person name="Papp T."/>
            <person name="Martin F.M."/>
            <person name="Miettinen O."/>
            <person name="Hibbett D.S."/>
            <person name="Nagy L.G."/>
        </authorList>
    </citation>
    <scope>NUCLEOTIDE SEQUENCE [LARGE SCALE GENOMIC DNA]</scope>
    <source>
        <strain evidence="1 2">NL-1719</strain>
    </source>
</reference>
<accession>A0ACD3ABY6</accession>
<evidence type="ECO:0000313" key="2">
    <source>
        <dbReference type="Proteomes" id="UP000308600"/>
    </source>
</evidence>
<sequence length="418" mass="47257">MNNEQPFQICIPDTKIERLRQKLELVDFPDELDDAGWDYGAPLSDIQRLVERWRTGYDWKKHETLLNSELPQFTRDIEVEGFGILNIHYVHKKSAVGSAIPLLFVHGWPGCFLEVRKILPLLVKGSPSFHVVAISLPGFGFSTAPKQKGFKLQHYAEVCNKLMLSLGYEEYVTQGGDWGSRITRKIAEVDRGKHSKAWHTNWPFGPPPHPIGQPWQFIKNSISWHTADEQAGMERTSKFQREGRGYFSIQSTKPQTLGYGLTDSPVGLLAWIYEKLVDWTDSYPWTDDEGRVGVHGMRTLKKVALVLTWVSIYWFSRSGPTASTRIYYEVTKGDGLTLEAILPPPPIPHGVSYFPKELVTLPKSWVARAANIVFESQHDKGGHFAAHEVPELLVADLRKMFGKGGPAYGVIPTKVGYE</sequence>
<proteinExistence type="predicted"/>
<keyword evidence="2" id="KW-1185">Reference proteome</keyword>
<organism evidence="1 2">
    <name type="scientific">Pluteus cervinus</name>
    <dbReference type="NCBI Taxonomy" id="181527"/>
    <lineage>
        <taxon>Eukaryota</taxon>
        <taxon>Fungi</taxon>
        <taxon>Dikarya</taxon>
        <taxon>Basidiomycota</taxon>
        <taxon>Agaricomycotina</taxon>
        <taxon>Agaricomycetes</taxon>
        <taxon>Agaricomycetidae</taxon>
        <taxon>Agaricales</taxon>
        <taxon>Pluteineae</taxon>
        <taxon>Pluteaceae</taxon>
        <taxon>Pluteus</taxon>
    </lineage>
</organism>